<dbReference type="FunFam" id="1.10.10.1410:FF:000002">
    <property type="entry name" value="60S acidic ribosomal protein P2"/>
    <property type="match status" value="1"/>
</dbReference>
<feature type="compositionally biased region" description="Basic and acidic residues" evidence="5">
    <location>
        <begin position="70"/>
        <end position="83"/>
    </location>
</feature>
<sequence>MEYVYAAMVLHSAGKEVNEKNLSKVLKAAGIEIDEARVKSLTTALEGVDIDEAIKTASAPATQVAPTPAEAEKEEKPKEKEEKAEEEEEAEEVAGLGELFG</sequence>
<gene>
    <name evidence="6" type="primary">rpl12p</name>
    <name evidence="4" type="synonym">rpl12</name>
    <name evidence="6" type="ORF">AKJ43_02150</name>
</gene>
<dbReference type="InterPro" id="IPR022295">
    <property type="entry name" value="Ribosomal_P1_arc"/>
</dbReference>
<accession>A0A133V725</accession>
<protein>
    <recommendedName>
        <fullName evidence="4">Large ribosomal subunit protein P1</fullName>
    </recommendedName>
</protein>
<evidence type="ECO:0000313" key="7">
    <source>
        <dbReference type="Proteomes" id="UP000070400"/>
    </source>
</evidence>
<feature type="region of interest" description="Disordered" evidence="5">
    <location>
        <begin position="57"/>
        <end position="101"/>
    </location>
</feature>
<dbReference type="AlphaFoldDB" id="A0A133V725"/>
<dbReference type="EMBL" id="LHXX01000020">
    <property type="protein sequence ID" value="KXB02250.1"/>
    <property type="molecule type" value="Genomic_DNA"/>
</dbReference>
<dbReference type="PATRIC" id="fig|1698273.3.peg.329"/>
<evidence type="ECO:0000256" key="3">
    <source>
        <dbReference type="ARBA" id="ARBA00023274"/>
    </source>
</evidence>
<evidence type="ECO:0000256" key="4">
    <source>
        <dbReference type="HAMAP-Rule" id="MF_01478"/>
    </source>
</evidence>
<evidence type="ECO:0000256" key="1">
    <source>
        <dbReference type="ARBA" id="ARBA00005436"/>
    </source>
</evidence>
<evidence type="ECO:0000256" key="5">
    <source>
        <dbReference type="SAM" id="MobiDB-lite"/>
    </source>
</evidence>
<dbReference type="Proteomes" id="UP000070400">
    <property type="component" value="Unassembled WGS sequence"/>
</dbReference>
<dbReference type="GO" id="GO:0005840">
    <property type="term" value="C:ribosome"/>
    <property type="evidence" value="ECO:0007669"/>
    <property type="project" value="UniProtKB-KW"/>
</dbReference>
<dbReference type="GO" id="GO:1990904">
    <property type="term" value="C:ribonucleoprotein complex"/>
    <property type="evidence" value="ECO:0007669"/>
    <property type="project" value="UniProtKB-KW"/>
</dbReference>
<keyword evidence="3 4" id="KW-0687">Ribonucleoprotein</keyword>
<evidence type="ECO:0000256" key="2">
    <source>
        <dbReference type="ARBA" id="ARBA00022980"/>
    </source>
</evidence>
<keyword evidence="7" id="KW-1185">Reference proteome</keyword>
<dbReference type="Pfam" id="PF00428">
    <property type="entry name" value="Ribosomal_60s"/>
    <property type="match status" value="1"/>
</dbReference>
<dbReference type="CDD" id="cd05832">
    <property type="entry name" value="Ribosomal_L12p"/>
    <property type="match status" value="1"/>
</dbReference>
<dbReference type="InterPro" id="IPR027534">
    <property type="entry name" value="Ribosomal_P1/P2"/>
</dbReference>
<dbReference type="Gene3D" id="1.10.10.1410">
    <property type="match status" value="1"/>
</dbReference>
<dbReference type="GO" id="GO:0006414">
    <property type="term" value="P:translational elongation"/>
    <property type="evidence" value="ECO:0007669"/>
    <property type="project" value="InterPro"/>
</dbReference>
<reference evidence="6 7" key="1">
    <citation type="journal article" date="2016" name="Sci. Rep.">
        <title>Metabolic traits of an uncultured archaeal lineage -MSBL1- from brine pools of the Red Sea.</title>
        <authorList>
            <person name="Mwirichia R."/>
            <person name="Alam I."/>
            <person name="Rashid M."/>
            <person name="Vinu M."/>
            <person name="Ba-Alawi W."/>
            <person name="Anthony Kamau A."/>
            <person name="Kamanda Ngugi D."/>
            <person name="Goker M."/>
            <person name="Klenk H.P."/>
            <person name="Bajic V."/>
            <person name="Stingl U."/>
        </authorList>
    </citation>
    <scope>NUCLEOTIDE SEQUENCE [LARGE SCALE GENOMIC DNA]</scope>
    <source>
        <strain evidence="6">SCGC-AAA261D19</strain>
    </source>
</reference>
<dbReference type="GO" id="GO:0003735">
    <property type="term" value="F:structural constituent of ribosome"/>
    <property type="evidence" value="ECO:0007669"/>
    <property type="project" value="InterPro"/>
</dbReference>
<organism evidence="6 7">
    <name type="scientific">candidate division MSBL1 archaeon SCGC-AAA261D19</name>
    <dbReference type="NCBI Taxonomy" id="1698273"/>
    <lineage>
        <taxon>Archaea</taxon>
        <taxon>Methanobacteriati</taxon>
        <taxon>Methanobacteriota</taxon>
        <taxon>candidate division MSBL1</taxon>
    </lineage>
</organism>
<dbReference type="InterPro" id="IPR038716">
    <property type="entry name" value="P1/P2_N_sf"/>
</dbReference>
<keyword evidence="2 4" id="KW-0689">Ribosomal protein</keyword>
<comment type="function">
    <text evidence="4">Forms part of the ribosomal stalk, playing a central role in the interaction of the ribosome with GTP-bound translation factors.</text>
</comment>
<comment type="caution">
    <text evidence="6">The sequence shown here is derived from an EMBL/GenBank/DDBJ whole genome shotgun (WGS) entry which is preliminary data.</text>
</comment>
<dbReference type="NCBIfam" id="TIGR03685">
    <property type="entry name" value="ribo_P1_arch"/>
    <property type="match status" value="1"/>
</dbReference>
<evidence type="ECO:0000313" key="6">
    <source>
        <dbReference type="EMBL" id="KXB02250.1"/>
    </source>
</evidence>
<comment type="similarity">
    <text evidence="1 4">Belongs to the eukaryotic ribosomal protein P1/P2 family.</text>
</comment>
<name>A0A133V725_9EURY</name>
<dbReference type="HAMAP" id="MF_01478">
    <property type="entry name" value="Ribosomal_L12_arch"/>
    <property type="match status" value="1"/>
</dbReference>
<comment type="subunit">
    <text evidence="4">Part of the 50S ribosomal subunit. Homodimer, it forms part of the ribosomal stalk which helps the ribosome interact with GTP-bound translation factors. Forms a heptameric L10(L12)2(L12)2(L12)2 complex, where L10 forms an elongated spine to which the L12 dimers bind in a sequential fashion.</text>
</comment>
<proteinExistence type="inferred from homology"/>